<proteinExistence type="inferred from homology"/>
<dbReference type="InterPro" id="IPR039425">
    <property type="entry name" value="RNA_pol_sigma-70-like"/>
</dbReference>
<reference evidence="8 9" key="1">
    <citation type="submission" date="2021-06" db="EMBL/GenBank/DDBJ databases">
        <title>Genome-based taxonomic framework of Microbacterium strains isolated from marine environment, the description of four new species and reclassification of four preexisting species.</title>
        <authorList>
            <person name="Lee S.D."/>
            <person name="Kim S.-M."/>
            <person name="Byeon Y.-S."/>
            <person name="Yang H.L."/>
            <person name="Kim I.S."/>
        </authorList>
    </citation>
    <scope>NUCLEOTIDE SEQUENCE [LARGE SCALE GENOMIC DNA]</scope>
    <source>
        <strain evidence="8 9">SSW1-51</strain>
    </source>
</reference>
<dbReference type="SUPFAM" id="SSF88946">
    <property type="entry name" value="Sigma2 domain of RNA polymerase sigma factors"/>
    <property type="match status" value="1"/>
</dbReference>
<keyword evidence="3" id="KW-0731">Sigma factor</keyword>
<feature type="domain" description="RNA polymerase sigma-70 region 2" evidence="6">
    <location>
        <begin position="38"/>
        <end position="84"/>
    </location>
</feature>
<organism evidence="8 9">
    <name type="scientific">Microbacterium sufflavum</name>
    <dbReference type="NCBI Taxonomy" id="2851649"/>
    <lineage>
        <taxon>Bacteria</taxon>
        <taxon>Bacillati</taxon>
        <taxon>Actinomycetota</taxon>
        <taxon>Actinomycetes</taxon>
        <taxon>Micrococcales</taxon>
        <taxon>Microbacteriaceae</taxon>
        <taxon>Microbacterium</taxon>
    </lineage>
</organism>
<dbReference type="InterPro" id="IPR013325">
    <property type="entry name" value="RNA_pol_sigma_r2"/>
</dbReference>
<protein>
    <submittedName>
        <fullName evidence="8">Sigma-70 family RNA polymerase sigma factor</fullName>
    </submittedName>
</protein>
<name>A0ABY4ICM2_9MICO</name>
<dbReference type="Proteomes" id="UP000831467">
    <property type="component" value="Chromosome"/>
</dbReference>
<dbReference type="Pfam" id="PF04542">
    <property type="entry name" value="Sigma70_r2"/>
    <property type="match status" value="1"/>
</dbReference>
<keyword evidence="9" id="KW-1185">Reference proteome</keyword>
<dbReference type="InterPro" id="IPR036388">
    <property type="entry name" value="WH-like_DNA-bd_sf"/>
</dbReference>
<dbReference type="NCBIfam" id="TIGR02937">
    <property type="entry name" value="sigma70-ECF"/>
    <property type="match status" value="1"/>
</dbReference>
<sequence length="170" mass="18296">MRAPAVDAAEARAGLTALLASDPGRLRRRSISLGAPVGDADDVAQDIASRAWQSVPGVRSAAPGSLCAWLDAVARSVVIDSARRCHRTPLHDDIDTVAIEAPQRVEDEVAAKEQLCEVRAAIARLPRSLREPLLLRVEHELSAAEIAERLGITVLAVRQRLTRARHLLSA</sequence>
<dbReference type="InterPro" id="IPR007627">
    <property type="entry name" value="RNA_pol_sigma70_r2"/>
</dbReference>
<dbReference type="EMBL" id="CP078076">
    <property type="protein sequence ID" value="UPL10319.1"/>
    <property type="molecule type" value="Genomic_DNA"/>
</dbReference>
<dbReference type="PANTHER" id="PTHR43133">
    <property type="entry name" value="RNA POLYMERASE ECF-TYPE SIGMA FACTO"/>
    <property type="match status" value="1"/>
</dbReference>
<accession>A0ABY4ICM2</accession>
<dbReference type="InterPro" id="IPR013324">
    <property type="entry name" value="RNA_pol_sigma_r3/r4-like"/>
</dbReference>
<evidence type="ECO:0000313" key="8">
    <source>
        <dbReference type="EMBL" id="UPL10319.1"/>
    </source>
</evidence>
<feature type="domain" description="RNA polymerase sigma factor 70 region 4 type 2" evidence="7">
    <location>
        <begin position="118"/>
        <end position="165"/>
    </location>
</feature>
<keyword evidence="4" id="KW-0238">DNA-binding</keyword>
<evidence type="ECO:0000256" key="5">
    <source>
        <dbReference type="ARBA" id="ARBA00023163"/>
    </source>
</evidence>
<dbReference type="InterPro" id="IPR013249">
    <property type="entry name" value="RNA_pol_sigma70_r4_t2"/>
</dbReference>
<dbReference type="SUPFAM" id="SSF88659">
    <property type="entry name" value="Sigma3 and sigma4 domains of RNA polymerase sigma factors"/>
    <property type="match status" value="1"/>
</dbReference>
<evidence type="ECO:0000259" key="6">
    <source>
        <dbReference type="Pfam" id="PF04542"/>
    </source>
</evidence>
<evidence type="ECO:0000256" key="4">
    <source>
        <dbReference type="ARBA" id="ARBA00023125"/>
    </source>
</evidence>
<dbReference type="Gene3D" id="1.10.10.10">
    <property type="entry name" value="Winged helix-like DNA-binding domain superfamily/Winged helix DNA-binding domain"/>
    <property type="match status" value="1"/>
</dbReference>
<dbReference type="CDD" id="cd06171">
    <property type="entry name" value="Sigma70_r4"/>
    <property type="match status" value="1"/>
</dbReference>
<dbReference type="RefSeq" id="WP_168387175.1">
    <property type="nucleotide sequence ID" value="NZ_CP078076.1"/>
</dbReference>
<dbReference type="Gene3D" id="1.10.1740.10">
    <property type="match status" value="1"/>
</dbReference>
<evidence type="ECO:0000313" key="9">
    <source>
        <dbReference type="Proteomes" id="UP000831467"/>
    </source>
</evidence>
<dbReference type="Pfam" id="PF08281">
    <property type="entry name" value="Sigma70_r4_2"/>
    <property type="match status" value="1"/>
</dbReference>
<evidence type="ECO:0000256" key="2">
    <source>
        <dbReference type="ARBA" id="ARBA00023015"/>
    </source>
</evidence>
<evidence type="ECO:0000256" key="1">
    <source>
        <dbReference type="ARBA" id="ARBA00010641"/>
    </source>
</evidence>
<evidence type="ECO:0000259" key="7">
    <source>
        <dbReference type="Pfam" id="PF08281"/>
    </source>
</evidence>
<gene>
    <name evidence="8" type="ORF">KV394_03980</name>
</gene>
<dbReference type="InterPro" id="IPR014284">
    <property type="entry name" value="RNA_pol_sigma-70_dom"/>
</dbReference>
<evidence type="ECO:0000256" key="3">
    <source>
        <dbReference type="ARBA" id="ARBA00023082"/>
    </source>
</evidence>
<dbReference type="PANTHER" id="PTHR43133:SF8">
    <property type="entry name" value="RNA POLYMERASE SIGMA FACTOR HI_1459-RELATED"/>
    <property type="match status" value="1"/>
</dbReference>
<keyword evidence="2" id="KW-0805">Transcription regulation</keyword>
<keyword evidence="5" id="KW-0804">Transcription</keyword>
<comment type="similarity">
    <text evidence="1">Belongs to the sigma-70 factor family. ECF subfamily.</text>
</comment>